<dbReference type="InterPro" id="IPR036259">
    <property type="entry name" value="MFS_trans_sf"/>
</dbReference>
<dbReference type="NCBIfam" id="TIGR00788">
    <property type="entry name" value="fbt"/>
    <property type="match status" value="1"/>
</dbReference>
<comment type="similarity">
    <text evidence="2">Belongs to the major facilitator superfamily. Folate-biopterin transporter (TC 2.A.71) family.</text>
</comment>
<feature type="transmembrane region" description="Helical" evidence="7">
    <location>
        <begin position="355"/>
        <end position="378"/>
    </location>
</feature>
<dbReference type="SUPFAM" id="SSF103473">
    <property type="entry name" value="MFS general substrate transporter"/>
    <property type="match status" value="1"/>
</dbReference>
<dbReference type="PANTHER" id="PTHR31585:SF0">
    <property type="entry name" value="FOLATE-BIOPTERIN TRANSPORTER 1, CHLOROPLASTIC"/>
    <property type="match status" value="1"/>
</dbReference>
<evidence type="ECO:0000256" key="5">
    <source>
        <dbReference type="ARBA" id="ARBA00022989"/>
    </source>
</evidence>
<name>I0YVW9_COCSC</name>
<evidence type="ECO:0000256" key="1">
    <source>
        <dbReference type="ARBA" id="ARBA00004141"/>
    </source>
</evidence>
<evidence type="ECO:0000256" key="2">
    <source>
        <dbReference type="ARBA" id="ARBA00007015"/>
    </source>
</evidence>
<evidence type="ECO:0000256" key="4">
    <source>
        <dbReference type="ARBA" id="ARBA00022692"/>
    </source>
</evidence>
<keyword evidence="9" id="KW-1185">Reference proteome</keyword>
<feature type="transmembrane region" description="Helical" evidence="7">
    <location>
        <begin position="287"/>
        <end position="307"/>
    </location>
</feature>
<dbReference type="InterPro" id="IPR039309">
    <property type="entry name" value="BT1"/>
</dbReference>
<organism evidence="8 9">
    <name type="scientific">Coccomyxa subellipsoidea (strain C-169)</name>
    <name type="common">Green microalga</name>
    <dbReference type="NCBI Taxonomy" id="574566"/>
    <lineage>
        <taxon>Eukaryota</taxon>
        <taxon>Viridiplantae</taxon>
        <taxon>Chlorophyta</taxon>
        <taxon>core chlorophytes</taxon>
        <taxon>Trebouxiophyceae</taxon>
        <taxon>Trebouxiophyceae incertae sedis</taxon>
        <taxon>Coccomyxaceae</taxon>
        <taxon>Coccomyxa</taxon>
        <taxon>Coccomyxa subellipsoidea</taxon>
    </lineage>
</organism>
<proteinExistence type="inferred from homology"/>
<dbReference type="GO" id="GO:0016020">
    <property type="term" value="C:membrane"/>
    <property type="evidence" value="ECO:0007669"/>
    <property type="project" value="UniProtKB-SubCell"/>
</dbReference>
<dbReference type="RefSeq" id="XP_005647082.1">
    <property type="nucleotide sequence ID" value="XM_005647025.1"/>
</dbReference>
<dbReference type="PANTHER" id="PTHR31585">
    <property type="entry name" value="FOLATE-BIOPTERIN TRANSPORTER 1, CHLOROPLASTIC"/>
    <property type="match status" value="1"/>
</dbReference>
<feature type="transmembrane region" description="Helical" evidence="7">
    <location>
        <begin position="256"/>
        <end position="275"/>
    </location>
</feature>
<dbReference type="EMBL" id="AGSI01000009">
    <property type="protein sequence ID" value="EIE22538.1"/>
    <property type="molecule type" value="Genomic_DNA"/>
</dbReference>
<gene>
    <name evidence="8" type="ORF">COCSUDRAFT_16147</name>
</gene>
<dbReference type="OrthoDB" id="754047at2759"/>
<reference evidence="8 9" key="1">
    <citation type="journal article" date="2012" name="Genome Biol.">
        <title>The genome of the polar eukaryotic microalga coccomyxa subellipsoidea reveals traits of cold adaptation.</title>
        <authorList>
            <person name="Blanc G."/>
            <person name="Agarkova I."/>
            <person name="Grimwood J."/>
            <person name="Kuo A."/>
            <person name="Brueggeman A."/>
            <person name="Dunigan D."/>
            <person name="Gurnon J."/>
            <person name="Ladunga I."/>
            <person name="Lindquist E."/>
            <person name="Lucas S."/>
            <person name="Pangilinan J."/>
            <person name="Proschold T."/>
            <person name="Salamov A."/>
            <person name="Schmutz J."/>
            <person name="Weeks D."/>
            <person name="Yamada T."/>
            <person name="Claverie J.M."/>
            <person name="Grigoriev I."/>
            <person name="Van Etten J."/>
            <person name="Lomsadze A."/>
            <person name="Borodovsky M."/>
        </authorList>
    </citation>
    <scope>NUCLEOTIDE SEQUENCE [LARGE SCALE GENOMIC DNA]</scope>
    <source>
        <strain evidence="8 9">C-169</strain>
    </source>
</reference>
<evidence type="ECO:0000313" key="8">
    <source>
        <dbReference type="EMBL" id="EIE22538.1"/>
    </source>
</evidence>
<evidence type="ECO:0000256" key="3">
    <source>
        <dbReference type="ARBA" id="ARBA00022448"/>
    </source>
</evidence>
<evidence type="ECO:0000256" key="6">
    <source>
        <dbReference type="ARBA" id="ARBA00023136"/>
    </source>
</evidence>
<dbReference type="GeneID" id="17040526"/>
<dbReference type="Gene3D" id="1.20.1250.20">
    <property type="entry name" value="MFS general substrate transporter like domains"/>
    <property type="match status" value="1"/>
</dbReference>
<dbReference type="KEGG" id="csl:COCSUDRAFT_16147"/>
<accession>I0YVW9</accession>
<dbReference type="Pfam" id="PF03092">
    <property type="entry name" value="BT1"/>
    <property type="match status" value="1"/>
</dbReference>
<comment type="caution">
    <text evidence="8">The sequence shown here is derived from an EMBL/GenBank/DDBJ whole genome shotgun (WGS) entry which is preliminary data.</text>
</comment>
<dbReference type="STRING" id="574566.I0YVW9"/>
<keyword evidence="6 7" id="KW-0472">Membrane</keyword>
<dbReference type="Proteomes" id="UP000007264">
    <property type="component" value="Unassembled WGS sequence"/>
</dbReference>
<keyword evidence="5 7" id="KW-1133">Transmembrane helix</keyword>
<feature type="transmembrane region" description="Helical" evidence="7">
    <location>
        <begin position="166"/>
        <end position="184"/>
    </location>
</feature>
<evidence type="ECO:0000313" key="9">
    <source>
        <dbReference type="Proteomes" id="UP000007264"/>
    </source>
</evidence>
<evidence type="ECO:0000256" key="7">
    <source>
        <dbReference type="SAM" id="Phobius"/>
    </source>
</evidence>
<dbReference type="AlphaFoldDB" id="I0YVW9"/>
<keyword evidence="3" id="KW-0813">Transport</keyword>
<feature type="transmembrane region" description="Helical" evidence="7">
    <location>
        <begin position="73"/>
        <end position="94"/>
    </location>
</feature>
<keyword evidence="4 7" id="KW-0812">Transmembrane</keyword>
<sequence>MLVCPVCAAYFVQGVKMSLGTLTEQFYLKDDLQFDPAQAETWKAIAHIPWMIKPLYGFVTDSFPINGLRRQPYIIICGLTGTAAFALLSALPAAPLPALLLMTAGELAIAFSDVVIDGVVVERSRGEDQATAGSLQSICWGSQAVGVLSSAYTSGWLVGLVGARPVLGLMAFFPLLMCGTAFLIKERRRSPQSADLEVAASNTERLKQQLWALWQAITMPQILLPAAFIFLWQAGPSAGGAMFFFYTNYLGFSPEFVGRIKLLDGVAQLLGVYLFNVFLRKVQLRRLFFGLALAGVAAGFTQLVLVTGANRKIGLDDKLFVLADSVLVTGLGRIALMPCLVLAARVCPEGVEATLYAALMSVSNAASGAGDLLGAALTKLLGITAYEFGNMSWLVLVCTLCGFLPLPFLRLIPDTQKHTPLPTEAPV</sequence>
<feature type="transmembrane region" description="Helical" evidence="7">
    <location>
        <begin position="390"/>
        <end position="409"/>
    </location>
</feature>
<protein>
    <submittedName>
        <fullName evidence="8">Biopterin transport-related protein BT1</fullName>
    </submittedName>
</protein>
<dbReference type="eggNOG" id="ENOG502QPYM">
    <property type="taxonomic scope" value="Eukaryota"/>
</dbReference>
<feature type="transmembrane region" description="Helical" evidence="7">
    <location>
        <begin position="319"/>
        <end position="343"/>
    </location>
</feature>
<dbReference type="InterPro" id="IPR004324">
    <property type="entry name" value="FBT"/>
</dbReference>
<comment type="subcellular location">
    <subcellularLocation>
        <location evidence="1">Membrane</location>
        <topology evidence="1">Multi-pass membrane protein</topology>
    </subcellularLocation>
</comment>
<dbReference type="CDD" id="cd17484">
    <property type="entry name" value="MFS_FBT"/>
    <property type="match status" value="1"/>
</dbReference>